<dbReference type="HOGENOM" id="CLU_056418_0_0_1"/>
<feature type="compositionally biased region" description="Polar residues" evidence="1">
    <location>
        <begin position="407"/>
        <end position="422"/>
    </location>
</feature>
<evidence type="ECO:0000313" key="4">
    <source>
        <dbReference type="Proteomes" id="UP000054018"/>
    </source>
</evidence>
<keyword evidence="2" id="KW-0812">Transmembrane</keyword>
<accession>A0A0C9YQ63</accession>
<proteinExistence type="predicted"/>
<dbReference type="EMBL" id="KN833797">
    <property type="protein sequence ID" value="KIK18766.1"/>
    <property type="molecule type" value="Genomic_DNA"/>
</dbReference>
<dbReference type="OrthoDB" id="2682773at2759"/>
<protein>
    <submittedName>
        <fullName evidence="3">Uncharacterized protein</fullName>
    </submittedName>
</protein>
<evidence type="ECO:0000256" key="1">
    <source>
        <dbReference type="SAM" id="MobiDB-lite"/>
    </source>
</evidence>
<keyword evidence="2" id="KW-0472">Membrane</keyword>
<sequence length="455" mass="48853">MPLRLIPISLQLALIYHLHPEISMYTWQRFCLGLLASLLWTSLVVAEFYIDNANSSVQYYSMRSSAWQQYNTQFGTINLTVNDQVIPVDLSTCYDENYALAACETADECQAQIPFAGTGITIYVMNAGFQGVNASLSIDGASSVNGTIPPPTPPSYQTPRVSLLAIQSLAYAYHMATLSILDWDGGNTSLYFDYALVEDSSTQTTTSQPSTPATTPLATPSPANAFSSELPASTFSTIVTATTTTAETTTTGTTTAANSYTSASSLTASGCSQCLHAIEITVPCVIGALLITGVILYLRSRRAKAKKRTASCIPEPFTDTQRSPSLLPPAAEEKARLRATRSRVPTVPLDVSDLRSADDHFFSEYSAGVDRESTNSGDGRGSEESSEFLVNDCARLTASGASLSTPLSDTVVATQRSPTQSLGFHGPPPSYSDRGLSRNRTSWIPVDVPRPSQYT</sequence>
<evidence type="ECO:0000313" key="3">
    <source>
        <dbReference type="EMBL" id="KIK18766.1"/>
    </source>
</evidence>
<reference evidence="4" key="2">
    <citation type="submission" date="2015-01" db="EMBL/GenBank/DDBJ databases">
        <title>Evolutionary Origins and Diversification of the Mycorrhizal Mutualists.</title>
        <authorList>
            <consortium name="DOE Joint Genome Institute"/>
            <consortium name="Mycorrhizal Genomics Consortium"/>
            <person name="Kohler A."/>
            <person name="Kuo A."/>
            <person name="Nagy L.G."/>
            <person name="Floudas D."/>
            <person name="Copeland A."/>
            <person name="Barry K.W."/>
            <person name="Cichocki N."/>
            <person name="Veneault-Fourrey C."/>
            <person name="LaButti K."/>
            <person name="Lindquist E.A."/>
            <person name="Lipzen A."/>
            <person name="Lundell T."/>
            <person name="Morin E."/>
            <person name="Murat C."/>
            <person name="Riley R."/>
            <person name="Ohm R."/>
            <person name="Sun H."/>
            <person name="Tunlid A."/>
            <person name="Henrissat B."/>
            <person name="Grigoriev I.V."/>
            <person name="Hibbett D.S."/>
            <person name="Martin F."/>
        </authorList>
    </citation>
    <scope>NUCLEOTIDE SEQUENCE [LARGE SCALE GENOMIC DNA]</scope>
    <source>
        <strain evidence="4">441</strain>
    </source>
</reference>
<feature type="region of interest" description="Disordered" evidence="1">
    <location>
        <begin position="407"/>
        <end position="455"/>
    </location>
</feature>
<feature type="region of interest" description="Disordered" evidence="1">
    <location>
        <begin position="202"/>
        <end position="223"/>
    </location>
</feature>
<gene>
    <name evidence="3" type="ORF">PISMIDRAFT_177754</name>
</gene>
<dbReference type="AlphaFoldDB" id="A0A0C9YQ63"/>
<keyword evidence="2" id="KW-1133">Transmembrane helix</keyword>
<keyword evidence="4" id="KW-1185">Reference proteome</keyword>
<evidence type="ECO:0000256" key="2">
    <source>
        <dbReference type="SAM" id="Phobius"/>
    </source>
</evidence>
<dbReference type="Proteomes" id="UP000054018">
    <property type="component" value="Unassembled WGS sequence"/>
</dbReference>
<reference evidence="3 4" key="1">
    <citation type="submission" date="2014-04" db="EMBL/GenBank/DDBJ databases">
        <authorList>
            <consortium name="DOE Joint Genome Institute"/>
            <person name="Kuo A."/>
            <person name="Kohler A."/>
            <person name="Costa M.D."/>
            <person name="Nagy L.G."/>
            <person name="Floudas D."/>
            <person name="Copeland A."/>
            <person name="Barry K.W."/>
            <person name="Cichocki N."/>
            <person name="Veneault-Fourrey C."/>
            <person name="LaButti K."/>
            <person name="Lindquist E.A."/>
            <person name="Lipzen A."/>
            <person name="Lundell T."/>
            <person name="Morin E."/>
            <person name="Murat C."/>
            <person name="Sun H."/>
            <person name="Tunlid A."/>
            <person name="Henrissat B."/>
            <person name="Grigoriev I.V."/>
            <person name="Hibbett D.S."/>
            <person name="Martin F."/>
            <person name="Nordberg H.P."/>
            <person name="Cantor M.N."/>
            <person name="Hua S.X."/>
        </authorList>
    </citation>
    <scope>NUCLEOTIDE SEQUENCE [LARGE SCALE GENOMIC DNA]</scope>
    <source>
        <strain evidence="3 4">441</strain>
    </source>
</reference>
<feature type="transmembrane region" description="Helical" evidence="2">
    <location>
        <begin position="280"/>
        <end position="298"/>
    </location>
</feature>
<organism evidence="3 4">
    <name type="scientific">Pisolithus microcarpus 441</name>
    <dbReference type="NCBI Taxonomy" id="765257"/>
    <lineage>
        <taxon>Eukaryota</taxon>
        <taxon>Fungi</taxon>
        <taxon>Dikarya</taxon>
        <taxon>Basidiomycota</taxon>
        <taxon>Agaricomycotina</taxon>
        <taxon>Agaricomycetes</taxon>
        <taxon>Agaricomycetidae</taxon>
        <taxon>Boletales</taxon>
        <taxon>Sclerodermatineae</taxon>
        <taxon>Pisolithaceae</taxon>
        <taxon>Pisolithus</taxon>
    </lineage>
</organism>
<name>A0A0C9YQ63_9AGAM</name>